<protein>
    <submittedName>
        <fullName evidence="8">cDNA FLJ57402, highly similar to Homo sapiens EF-hand domain (C-terminal) containing 2 (EFHC2), mRNA</fullName>
    </submittedName>
</protein>
<evidence type="ECO:0000256" key="3">
    <source>
        <dbReference type="ARBA" id="ARBA00022737"/>
    </source>
</evidence>
<dbReference type="GO" id="GO:0005879">
    <property type="term" value="C:axonemal microtubule"/>
    <property type="evidence" value="ECO:0007669"/>
    <property type="project" value="UniProtKB-ARBA"/>
</dbReference>
<evidence type="ECO:0000256" key="2">
    <source>
        <dbReference type="ARBA" id="ARBA00022490"/>
    </source>
</evidence>
<keyword evidence="4" id="KW-0282">Flagellum</keyword>
<dbReference type="AlphaFoldDB" id="B4DN08"/>
<keyword evidence="2" id="KW-0963">Cytoplasm</keyword>
<dbReference type="Gene3D" id="2.30.29.170">
    <property type="match status" value="1"/>
</dbReference>
<organism evidence="8">
    <name type="scientific">Homo sapiens</name>
    <name type="common">Human</name>
    <dbReference type="NCBI Taxonomy" id="9606"/>
    <lineage>
        <taxon>Eukaryota</taxon>
        <taxon>Metazoa</taxon>
        <taxon>Chordata</taxon>
        <taxon>Craniata</taxon>
        <taxon>Vertebrata</taxon>
        <taxon>Euteleostomi</taxon>
        <taxon>Mammalia</taxon>
        <taxon>Eutheria</taxon>
        <taxon>Euarchontoglires</taxon>
        <taxon>Primates</taxon>
        <taxon>Haplorrhini</taxon>
        <taxon>Catarrhini</taxon>
        <taxon>Hominidae</taxon>
        <taxon>Homo</taxon>
    </lineage>
</organism>
<evidence type="ECO:0000259" key="7">
    <source>
        <dbReference type="Pfam" id="PF06565"/>
    </source>
</evidence>
<dbReference type="PANTHER" id="PTHR12086:SF11">
    <property type="entry name" value="EF-HAND DOMAIN-CONTAINING FAMILY MEMBER C2"/>
    <property type="match status" value="1"/>
</dbReference>
<dbReference type="InterPro" id="IPR040193">
    <property type="entry name" value="EFHC1/EFHC2/EFHB"/>
</dbReference>
<feature type="domain" description="DM10" evidence="7">
    <location>
        <begin position="69"/>
        <end position="111"/>
    </location>
</feature>
<reference evidence="8" key="1">
    <citation type="submission" date="2007-10" db="EMBL/GenBank/DDBJ databases">
        <title>NEDO human cDNA sequencing project focused on splicing variants.</title>
        <authorList>
            <person name="Wakamatsu A."/>
            <person name="Yamamoto J."/>
            <person name="Kimura K."/>
            <person name="Ishii S."/>
            <person name="Watanabe K."/>
            <person name="Sugiyama A."/>
            <person name="Murakawa K."/>
            <person name="Kaida T."/>
            <person name="Tsuchiya K."/>
            <person name="Fukuzumi Y."/>
            <person name="Kumagai A."/>
            <person name="Oishi Y."/>
            <person name="Yamamoto S."/>
            <person name="Ono Y."/>
            <person name="Komori Y."/>
            <person name="Yamazaki M."/>
            <person name="Kisu Y."/>
            <person name="Nishikawa T."/>
            <person name="Sugano S."/>
            <person name="Nomura N."/>
            <person name="Isogai T."/>
        </authorList>
    </citation>
    <scope>NUCLEOTIDE SEQUENCE</scope>
</reference>
<dbReference type="InterPro" id="IPR006602">
    <property type="entry name" value="DM10_dom"/>
</dbReference>
<sequence length="148" mass="17012">MALPLLPGNSFNRNVGKEKFHKSQHWGFCNNVMMLVSDEKPGIGGEPLLGQKIKPKCSIYPKGDGSDVPSWVAFDKQVLSFDAYLEEEVLDKSQTNYRIRYYKIYFYPEDSERGCRTRRALTSLRIPRHPETVPPVSWQDFVFLLPVG</sequence>
<keyword evidence="6" id="KW-0966">Cell projection</keyword>
<accession>B4DN08</accession>
<dbReference type="PeptideAtlas" id="B4DN08"/>
<evidence type="ECO:0000256" key="4">
    <source>
        <dbReference type="ARBA" id="ARBA00022846"/>
    </source>
</evidence>
<evidence type="ECO:0000256" key="1">
    <source>
        <dbReference type="ARBA" id="ARBA00004611"/>
    </source>
</evidence>
<comment type="subcellular location">
    <subcellularLocation>
        <location evidence="1">Cytoplasm</location>
        <location evidence="1">Cytoskeleton</location>
        <location evidence="1">Flagellum axoneme</location>
    </subcellularLocation>
</comment>
<name>B4DN08_HUMAN</name>
<evidence type="ECO:0000313" key="8">
    <source>
        <dbReference type="EMBL" id="BAG60070.1"/>
    </source>
</evidence>
<evidence type="ECO:0000256" key="5">
    <source>
        <dbReference type="ARBA" id="ARBA00023212"/>
    </source>
</evidence>
<keyword evidence="3" id="KW-0677">Repeat</keyword>
<dbReference type="Pfam" id="PF06565">
    <property type="entry name" value="DM10_dom"/>
    <property type="match status" value="1"/>
</dbReference>
<dbReference type="EMBL" id="AK297714">
    <property type="protein sequence ID" value="BAG60070.1"/>
    <property type="molecule type" value="mRNA"/>
</dbReference>
<proteinExistence type="evidence at transcript level"/>
<keyword evidence="5" id="KW-0206">Cytoskeleton</keyword>
<keyword evidence="4" id="KW-0969">Cilium</keyword>
<dbReference type="PANTHER" id="PTHR12086">
    <property type="entry name" value="EF-HAND DOMAIN C-TERMINAL CONTAINING PROTEIN"/>
    <property type="match status" value="1"/>
</dbReference>
<evidence type="ECO:0000256" key="6">
    <source>
        <dbReference type="ARBA" id="ARBA00023273"/>
    </source>
</evidence>